<keyword evidence="6" id="KW-1185">Reference proteome</keyword>
<dbReference type="PANTHER" id="PTHR42760">
    <property type="entry name" value="SHORT-CHAIN DEHYDROGENASES/REDUCTASES FAMILY MEMBER"/>
    <property type="match status" value="1"/>
</dbReference>
<sequence length="252" mass="26432">MFSLANKHCIITGGSRGIGLAIAQLFASAGASCTLIGRDTARLSAAAKSLPLPLPHGTESAAAQGHKTHAFDVASGERWEEFVRDVVKSGRIDVLVNAAGISQNSFLFKTRRQDVEKLIDTNLKGAIWGCQTVIPKMMKQKSGCIVNVSSLLATHGGRGASVYAATKAGIVGLTRSLAWEVGRFGIRANVLLPGYIQTDMTRGTDDKGELSALIPLGRLGLAEEVAQAAVFLATNSYAHNCVLNIDGGLSAT</sequence>
<dbReference type="GO" id="GO:0048038">
    <property type="term" value="F:quinone binding"/>
    <property type="evidence" value="ECO:0007669"/>
    <property type="project" value="TreeGrafter"/>
</dbReference>
<dbReference type="InterPro" id="IPR002347">
    <property type="entry name" value="SDR_fam"/>
</dbReference>
<dbReference type="InterPro" id="IPR020904">
    <property type="entry name" value="Sc_DH/Rdtase_CS"/>
</dbReference>
<dbReference type="SUPFAM" id="SSF51735">
    <property type="entry name" value="NAD(P)-binding Rossmann-fold domains"/>
    <property type="match status" value="1"/>
</dbReference>
<dbReference type="Gene3D" id="3.40.50.720">
    <property type="entry name" value="NAD(P)-binding Rossmann-like Domain"/>
    <property type="match status" value="1"/>
</dbReference>
<name>A0AAI8VUM6_9PEZI</name>
<gene>
    <name evidence="5" type="ORF">KHLLAP_LOCUS11839</name>
</gene>
<dbReference type="InterPro" id="IPR036291">
    <property type="entry name" value="NAD(P)-bd_dom_sf"/>
</dbReference>
<evidence type="ECO:0000256" key="2">
    <source>
        <dbReference type="ARBA" id="ARBA00022857"/>
    </source>
</evidence>
<keyword evidence="2" id="KW-0521">NADP</keyword>
<keyword evidence="3" id="KW-0560">Oxidoreductase</keyword>
<proteinExistence type="inferred from homology"/>
<comment type="similarity">
    <text evidence="1 4">Belongs to the short-chain dehydrogenases/reductases (SDR) family.</text>
</comment>
<reference evidence="5" key="1">
    <citation type="submission" date="2023-10" db="EMBL/GenBank/DDBJ databases">
        <authorList>
            <person name="Hackl T."/>
        </authorList>
    </citation>
    <scope>NUCLEOTIDE SEQUENCE</scope>
</reference>
<dbReference type="PROSITE" id="PS00061">
    <property type="entry name" value="ADH_SHORT"/>
    <property type="match status" value="1"/>
</dbReference>
<dbReference type="AlphaFoldDB" id="A0AAI8VUM6"/>
<evidence type="ECO:0000313" key="5">
    <source>
        <dbReference type="EMBL" id="CAJ2511371.1"/>
    </source>
</evidence>
<evidence type="ECO:0000256" key="1">
    <source>
        <dbReference type="ARBA" id="ARBA00006484"/>
    </source>
</evidence>
<dbReference type="PANTHER" id="PTHR42760:SF133">
    <property type="entry name" value="3-OXOACYL-[ACYL-CARRIER-PROTEIN] REDUCTASE"/>
    <property type="match status" value="1"/>
</dbReference>
<dbReference type="GO" id="GO:0016616">
    <property type="term" value="F:oxidoreductase activity, acting on the CH-OH group of donors, NAD or NADP as acceptor"/>
    <property type="evidence" value="ECO:0007669"/>
    <property type="project" value="TreeGrafter"/>
</dbReference>
<evidence type="ECO:0000256" key="3">
    <source>
        <dbReference type="ARBA" id="ARBA00023002"/>
    </source>
</evidence>
<accession>A0AAI8VUM6</accession>
<dbReference type="EMBL" id="CAUWAG010000018">
    <property type="protein sequence ID" value="CAJ2511371.1"/>
    <property type="molecule type" value="Genomic_DNA"/>
</dbReference>
<evidence type="ECO:0000313" key="6">
    <source>
        <dbReference type="Proteomes" id="UP001295740"/>
    </source>
</evidence>
<dbReference type="Proteomes" id="UP001295740">
    <property type="component" value="Unassembled WGS sequence"/>
</dbReference>
<protein>
    <submittedName>
        <fullName evidence="5">Uu.00g069960.m01.CDS01</fullName>
    </submittedName>
</protein>
<dbReference type="Pfam" id="PF00106">
    <property type="entry name" value="adh_short"/>
    <property type="match status" value="1"/>
</dbReference>
<dbReference type="GO" id="GO:0006633">
    <property type="term" value="P:fatty acid biosynthetic process"/>
    <property type="evidence" value="ECO:0007669"/>
    <property type="project" value="TreeGrafter"/>
</dbReference>
<comment type="caution">
    <text evidence="5">The sequence shown here is derived from an EMBL/GenBank/DDBJ whole genome shotgun (WGS) entry which is preliminary data.</text>
</comment>
<organism evidence="5 6">
    <name type="scientific">Anthostomella pinea</name>
    <dbReference type="NCBI Taxonomy" id="933095"/>
    <lineage>
        <taxon>Eukaryota</taxon>
        <taxon>Fungi</taxon>
        <taxon>Dikarya</taxon>
        <taxon>Ascomycota</taxon>
        <taxon>Pezizomycotina</taxon>
        <taxon>Sordariomycetes</taxon>
        <taxon>Xylariomycetidae</taxon>
        <taxon>Xylariales</taxon>
        <taxon>Xylariaceae</taxon>
        <taxon>Anthostomella</taxon>
    </lineage>
</organism>
<evidence type="ECO:0000256" key="4">
    <source>
        <dbReference type="RuleBase" id="RU000363"/>
    </source>
</evidence>
<dbReference type="PROSITE" id="PS51257">
    <property type="entry name" value="PROKAR_LIPOPROTEIN"/>
    <property type="match status" value="1"/>
</dbReference>
<dbReference type="FunFam" id="3.40.50.720:FF:000173">
    <property type="entry name" value="3-oxoacyl-[acyl-carrier protein] reductase"/>
    <property type="match status" value="1"/>
</dbReference>
<dbReference type="PRINTS" id="PR00080">
    <property type="entry name" value="SDRFAMILY"/>
</dbReference>
<dbReference type="PRINTS" id="PR00081">
    <property type="entry name" value="GDHRDH"/>
</dbReference>